<keyword evidence="11" id="KW-1185">Reference proteome</keyword>
<evidence type="ECO:0000256" key="2">
    <source>
        <dbReference type="ARBA" id="ARBA00022692"/>
    </source>
</evidence>
<evidence type="ECO:0000259" key="8">
    <source>
        <dbReference type="PROSITE" id="PS50893"/>
    </source>
</evidence>
<dbReference type="InterPro" id="IPR005898">
    <property type="entry name" value="Cyc_pep_transpt_SyrD/YojI"/>
</dbReference>
<keyword evidence="4" id="KW-0067">ATP-binding</keyword>
<organism evidence="10 11">
    <name type="scientific">Desulfamplus magnetovallimortis</name>
    <dbReference type="NCBI Taxonomy" id="1246637"/>
    <lineage>
        <taxon>Bacteria</taxon>
        <taxon>Pseudomonadati</taxon>
        <taxon>Thermodesulfobacteriota</taxon>
        <taxon>Desulfobacteria</taxon>
        <taxon>Desulfobacterales</taxon>
        <taxon>Desulfobacteraceae</taxon>
        <taxon>Desulfamplus</taxon>
    </lineage>
</organism>
<evidence type="ECO:0000256" key="1">
    <source>
        <dbReference type="ARBA" id="ARBA00004651"/>
    </source>
</evidence>
<evidence type="ECO:0000256" key="6">
    <source>
        <dbReference type="ARBA" id="ARBA00023136"/>
    </source>
</evidence>
<dbReference type="CDD" id="cd03228">
    <property type="entry name" value="ABCC_MRP_Like"/>
    <property type="match status" value="1"/>
</dbReference>
<dbReference type="EMBL" id="FWEV01000336">
    <property type="protein sequence ID" value="SLM33123.1"/>
    <property type="molecule type" value="Genomic_DNA"/>
</dbReference>
<evidence type="ECO:0000313" key="11">
    <source>
        <dbReference type="Proteomes" id="UP000191931"/>
    </source>
</evidence>
<evidence type="ECO:0000259" key="9">
    <source>
        <dbReference type="PROSITE" id="PS50929"/>
    </source>
</evidence>
<dbReference type="NCBIfam" id="TIGR01194">
    <property type="entry name" value="cyc_pep_trnsptr"/>
    <property type="match status" value="1"/>
</dbReference>
<dbReference type="InterPro" id="IPR003593">
    <property type="entry name" value="AAA+_ATPase"/>
</dbReference>
<dbReference type="PANTHER" id="PTHR24221:SF654">
    <property type="entry name" value="ATP-BINDING CASSETTE SUB-FAMILY B MEMBER 6"/>
    <property type="match status" value="1"/>
</dbReference>
<dbReference type="InterPro" id="IPR011527">
    <property type="entry name" value="ABC1_TM_dom"/>
</dbReference>
<proteinExistence type="predicted"/>
<dbReference type="InterPro" id="IPR039421">
    <property type="entry name" value="Type_1_exporter"/>
</dbReference>
<feature type="transmembrane region" description="Helical" evidence="7">
    <location>
        <begin position="18"/>
        <end position="37"/>
    </location>
</feature>
<dbReference type="SMART" id="SM00382">
    <property type="entry name" value="AAA"/>
    <property type="match status" value="1"/>
</dbReference>
<comment type="subcellular location">
    <subcellularLocation>
        <location evidence="1">Cell membrane</location>
        <topology evidence="1">Multi-pass membrane protein</topology>
    </subcellularLocation>
</comment>
<sequence length="538" mass="60943">MNLLTLYKKEATKSGTPVLVMALVSGIFQGLILGIITNAASEGSEDLAYFKYLGLFAVSFAIAILGKHYALTESTRLAEIMIKNIRMRISDKIRNSELLFLENIGKSEVYTLITQNTNLISESVVLIINACQAGIVLVCCLFYIAYLSQLSFLITLAAIFAGIFTFMMHQNSIDSELRQTTIKETQFFDMLYNILDGFKELKINRNKSDEYFSNVKKVADETEALKIQTGFRFVIEIMFSQVFFYILIAVIVFLLPKFNYMEGDLVIKVTTAVLFIIGPANQLVTAIPLVSRANIAVENIYSLENRLDKASKPYQAKGVVPVSKFDSFKKIEFKDIKFSYLDNNNNPLFSLGPLNMDVSSGEIIFIVGGNGSGKSSFMKLVTGLYYPVSGQILLDGTPIDGVTYPAYRELFSVIFSDFHLFDKLYGFVNIDENRVSYLLKTMQLEKKTELIDKGFTNINLSTGQRKRLAMIVAMLENRSICVFDEWAADQDPIFREFFYKTLLQEMKKEGKTVIAVSHDDRYFHMADRIIKMEYGQFV</sequence>
<feature type="domain" description="ABC transmembrane type-1" evidence="9">
    <location>
        <begin position="19"/>
        <end position="292"/>
    </location>
</feature>
<dbReference type="GO" id="GO:0016887">
    <property type="term" value="F:ATP hydrolysis activity"/>
    <property type="evidence" value="ECO:0007669"/>
    <property type="project" value="InterPro"/>
</dbReference>
<evidence type="ECO:0000313" key="10">
    <source>
        <dbReference type="EMBL" id="SLM33123.1"/>
    </source>
</evidence>
<feature type="transmembrane region" description="Helical" evidence="7">
    <location>
        <begin position="124"/>
        <end position="144"/>
    </location>
</feature>
<evidence type="ECO:0000256" key="4">
    <source>
        <dbReference type="ARBA" id="ARBA00022840"/>
    </source>
</evidence>
<dbReference type="AlphaFoldDB" id="A0A1W1HKZ1"/>
<feature type="transmembrane region" description="Helical" evidence="7">
    <location>
        <begin position="233"/>
        <end position="255"/>
    </location>
</feature>
<dbReference type="InterPro" id="IPR027417">
    <property type="entry name" value="P-loop_NTPase"/>
</dbReference>
<dbReference type="GO" id="GO:0140359">
    <property type="term" value="F:ABC-type transporter activity"/>
    <property type="evidence" value="ECO:0007669"/>
    <property type="project" value="InterPro"/>
</dbReference>
<dbReference type="GO" id="GO:0005886">
    <property type="term" value="C:plasma membrane"/>
    <property type="evidence" value="ECO:0007669"/>
    <property type="project" value="UniProtKB-SubCell"/>
</dbReference>
<name>A0A1W1HKZ1_9BACT</name>
<dbReference type="GO" id="GO:0005524">
    <property type="term" value="F:ATP binding"/>
    <property type="evidence" value="ECO:0007669"/>
    <property type="project" value="UniProtKB-KW"/>
</dbReference>
<evidence type="ECO:0000256" key="5">
    <source>
        <dbReference type="ARBA" id="ARBA00022989"/>
    </source>
</evidence>
<feature type="transmembrane region" description="Helical" evidence="7">
    <location>
        <begin position="49"/>
        <end position="66"/>
    </location>
</feature>
<dbReference type="OrthoDB" id="9760776at2"/>
<dbReference type="SUPFAM" id="SSF52540">
    <property type="entry name" value="P-loop containing nucleoside triphosphate hydrolases"/>
    <property type="match status" value="1"/>
</dbReference>
<dbReference type="Gene3D" id="3.40.50.300">
    <property type="entry name" value="P-loop containing nucleotide triphosphate hydrolases"/>
    <property type="match status" value="1"/>
</dbReference>
<feature type="transmembrane region" description="Helical" evidence="7">
    <location>
        <begin position="150"/>
        <end position="168"/>
    </location>
</feature>
<dbReference type="InterPro" id="IPR003439">
    <property type="entry name" value="ABC_transporter-like_ATP-bd"/>
</dbReference>
<accession>A0A1W1HKZ1</accession>
<feature type="domain" description="ABC transporter" evidence="8">
    <location>
        <begin position="331"/>
        <end position="538"/>
    </location>
</feature>
<dbReference type="STRING" id="1246637.MTBBW1_90025"/>
<keyword evidence="3" id="KW-0547">Nucleotide-binding</keyword>
<dbReference type="Proteomes" id="UP000191931">
    <property type="component" value="Unassembled WGS sequence"/>
</dbReference>
<dbReference type="RefSeq" id="WP_080798693.1">
    <property type="nucleotide sequence ID" value="NZ_LT828540.1"/>
</dbReference>
<dbReference type="Pfam" id="PF00005">
    <property type="entry name" value="ABC_tran"/>
    <property type="match status" value="1"/>
</dbReference>
<dbReference type="PROSITE" id="PS50929">
    <property type="entry name" value="ABC_TM1F"/>
    <property type="match status" value="1"/>
</dbReference>
<evidence type="ECO:0000256" key="7">
    <source>
        <dbReference type="SAM" id="Phobius"/>
    </source>
</evidence>
<dbReference type="InterPro" id="IPR036640">
    <property type="entry name" value="ABC1_TM_sf"/>
</dbReference>
<dbReference type="GO" id="GO:1904680">
    <property type="term" value="F:peptide transmembrane transporter activity"/>
    <property type="evidence" value="ECO:0007669"/>
    <property type="project" value="InterPro"/>
</dbReference>
<dbReference type="Gene3D" id="1.20.1560.10">
    <property type="entry name" value="ABC transporter type 1, transmembrane domain"/>
    <property type="match status" value="1"/>
</dbReference>
<dbReference type="PANTHER" id="PTHR24221">
    <property type="entry name" value="ATP-BINDING CASSETTE SUB-FAMILY B"/>
    <property type="match status" value="1"/>
</dbReference>
<gene>
    <name evidence="10" type="ORF">MTBBW1_90025</name>
</gene>
<dbReference type="SUPFAM" id="SSF90123">
    <property type="entry name" value="ABC transporter transmembrane region"/>
    <property type="match status" value="1"/>
</dbReference>
<dbReference type="GO" id="GO:0034040">
    <property type="term" value="F:ATPase-coupled lipid transmembrane transporter activity"/>
    <property type="evidence" value="ECO:0007669"/>
    <property type="project" value="TreeGrafter"/>
</dbReference>
<dbReference type="Pfam" id="PF00664">
    <property type="entry name" value="ABC_membrane"/>
    <property type="match status" value="1"/>
</dbReference>
<dbReference type="PROSITE" id="PS50893">
    <property type="entry name" value="ABC_TRANSPORTER_2"/>
    <property type="match status" value="1"/>
</dbReference>
<protein>
    <submittedName>
        <fullName evidence="10">Cyclic peptide transporter</fullName>
    </submittedName>
</protein>
<keyword evidence="2 7" id="KW-0812">Transmembrane</keyword>
<evidence type="ECO:0000256" key="3">
    <source>
        <dbReference type="ARBA" id="ARBA00022741"/>
    </source>
</evidence>
<keyword evidence="5 7" id="KW-1133">Transmembrane helix</keyword>
<dbReference type="GO" id="GO:0015833">
    <property type="term" value="P:peptide transport"/>
    <property type="evidence" value="ECO:0007669"/>
    <property type="project" value="InterPro"/>
</dbReference>
<keyword evidence="6 7" id="KW-0472">Membrane</keyword>
<reference evidence="10 11" key="1">
    <citation type="submission" date="2017-03" db="EMBL/GenBank/DDBJ databases">
        <authorList>
            <person name="Afonso C.L."/>
            <person name="Miller P.J."/>
            <person name="Scott M.A."/>
            <person name="Spackman E."/>
            <person name="Goraichik I."/>
            <person name="Dimitrov K.M."/>
            <person name="Suarez D.L."/>
            <person name="Swayne D.E."/>
        </authorList>
    </citation>
    <scope>NUCLEOTIDE SEQUENCE [LARGE SCALE GENOMIC DNA]</scope>
    <source>
        <strain evidence="10">PRJEB14757</strain>
    </source>
</reference>